<evidence type="ECO:0000313" key="1">
    <source>
        <dbReference type="EMBL" id="SHG64596.1"/>
    </source>
</evidence>
<dbReference type="EMBL" id="FQXB01000001">
    <property type="protein sequence ID" value="SHG64596.1"/>
    <property type="molecule type" value="Genomic_DNA"/>
</dbReference>
<reference evidence="1 2" key="1">
    <citation type="submission" date="2016-11" db="EMBL/GenBank/DDBJ databases">
        <authorList>
            <person name="Jaros S."/>
            <person name="Januszkiewicz K."/>
            <person name="Wedrychowicz H."/>
        </authorList>
    </citation>
    <scope>NUCLEOTIDE SEQUENCE [LARGE SCALE GENOMIC DNA]</scope>
    <source>
        <strain evidence="1 2">DSM 28715</strain>
    </source>
</reference>
<proteinExistence type="predicted"/>
<sequence>MEDHALEFEPRLKGLSIRDWSNRLQEIADEFGTAKELGPDHTAYFLKAGPQLLVTFESVERIRASKLSAEPRGIVYAREEGWSCLTIVSERQSWFRDQVIYSYFDALTDEGFFEAFEDVLFYGALAGGYAAAAYSVAAPGARVLAIQPQATLDPRIAGFDTRFKPHRRYDFTSRYGFAPEMIDAAMQAYVVFDPMQKIDGAHAALFAKRNVDLLQATSIGRDIETTFDGLGTHDDMMLSAMEGRLTTLKFAKLMRARRAHDPYIRRVLNRALKAGHTQLAANLCAYVLRQTDDPFFRERLAELAADGLRPARPVISSAAQ</sequence>
<evidence type="ECO:0008006" key="3">
    <source>
        <dbReference type="Google" id="ProtNLM"/>
    </source>
</evidence>
<dbReference type="Proteomes" id="UP000184074">
    <property type="component" value="Unassembled WGS sequence"/>
</dbReference>
<dbReference type="STRING" id="1508389.SAMN05444003_0297"/>
<dbReference type="RefSeq" id="WP_072898731.1">
    <property type="nucleotide sequence ID" value="NZ_FQXB01000001.1"/>
</dbReference>
<gene>
    <name evidence="1" type="ORF">SAMN05444003_0297</name>
</gene>
<name>A0A1M5LI17_9RHOB</name>
<accession>A0A1M5LI17</accession>
<dbReference type="OrthoDB" id="7840273at2"/>
<evidence type="ECO:0000313" key="2">
    <source>
        <dbReference type="Proteomes" id="UP000184074"/>
    </source>
</evidence>
<protein>
    <recommendedName>
        <fullName evidence="3">Phosphoadenosine phosphosulfate reductase</fullName>
    </recommendedName>
</protein>
<dbReference type="AlphaFoldDB" id="A0A1M5LI17"/>
<keyword evidence="2" id="KW-1185">Reference proteome</keyword>
<organism evidence="1 2">
    <name type="scientific">Cognatiyoonia sediminum</name>
    <dbReference type="NCBI Taxonomy" id="1508389"/>
    <lineage>
        <taxon>Bacteria</taxon>
        <taxon>Pseudomonadati</taxon>
        <taxon>Pseudomonadota</taxon>
        <taxon>Alphaproteobacteria</taxon>
        <taxon>Rhodobacterales</taxon>
        <taxon>Paracoccaceae</taxon>
        <taxon>Cognatiyoonia</taxon>
    </lineage>
</organism>